<feature type="binding site" evidence="8">
    <location>
        <position position="17"/>
    </location>
    <ligand>
        <name>tRNA</name>
        <dbReference type="ChEBI" id="CHEBI:17843"/>
    </ligand>
</feature>
<comment type="catalytic activity">
    <reaction evidence="6 8 9">
        <text>an N-acyl-L-alpha-aminoacyl-tRNA + H2O = an N-acyl-L-amino acid + a tRNA + H(+)</text>
        <dbReference type="Rhea" id="RHEA:54448"/>
        <dbReference type="Rhea" id="RHEA-COMP:10123"/>
        <dbReference type="Rhea" id="RHEA-COMP:13883"/>
        <dbReference type="ChEBI" id="CHEBI:15377"/>
        <dbReference type="ChEBI" id="CHEBI:15378"/>
        <dbReference type="ChEBI" id="CHEBI:59874"/>
        <dbReference type="ChEBI" id="CHEBI:78442"/>
        <dbReference type="ChEBI" id="CHEBI:138191"/>
        <dbReference type="EC" id="3.1.1.29"/>
    </reaction>
</comment>
<comment type="subcellular location">
    <subcellularLocation>
        <location evidence="8">Cytoplasm</location>
    </subcellularLocation>
</comment>
<evidence type="ECO:0000256" key="6">
    <source>
        <dbReference type="ARBA" id="ARBA00048707"/>
    </source>
</evidence>
<dbReference type="SUPFAM" id="SSF53178">
    <property type="entry name" value="Peptidyl-tRNA hydrolase-like"/>
    <property type="match status" value="1"/>
</dbReference>
<evidence type="ECO:0000256" key="3">
    <source>
        <dbReference type="ARBA" id="ARBA00022801"/>
    </source>
</evidence>
<dbReference type="PANTHER" id="PTHR17224">
    <property type="entry name" value="PEPTIDYL-TRNA HYDROLASE"/>
    <property type="match status" value="1"/>
</dbReference>
<evidence type="ECO:0000256" key="5">
    <source>
        <dbReference type="ARBA" id="ARBA00038063"/>
    </source>
</evidence>
<keyword evidence="4 8" id="KW-0694">RNA-binding</keyword>
<dbReference type="AlphaFoldDB" id="A0A839QXA3"/>
<gene>
    <name evidence="8" type="primary">pth</name>
    <name evidence="11" type="ORF">FHX50_000859</name>
</gene>
<keyword evidence="2 8" id="KW-0820">tRNA-binding</keyword>
<evidence type="ECO:0000313" key="12">
    <source>
        <dbReference type="Proteomes" id="UP000568050"/>
    </source>
</evidence>
<feature type="active site" description="Proton acceptor" evidence="8">
    <location>
        <position position="22"/>
    </location>
</feature>
<comment type="function">
    <text evidence="8">Hydrolyzes ribosome-free peptidyl-tRNAs (with 1 or more amino acids incorporated), which drop off the ribosome during protein synthesis, or as a result of ribosome stalling.</text>
</comment>
<dbReference type="GO" id="GO:0072344">
    <property type="term" value="P:rescue of stalled ribosome"/>
    <property type="evidence" value="ECO:0007669"/>
    <property type="project" value="UniProtKB-UniRule"/>
</dbReference>
<dbReference type="InterPro" id="IPR036416">
    <property type="entry name" value="Pept_tRNA_hydro_sf"/>
</dbReference>
<organism evidence="11 12">
    <name type="scientific">Helcobacillus massiliensis</name>
    <dbReference type="NCBI Taxonomy" id="521392"/>
    <lineage>
        <taxon>Bacteria</taxon>
        <taxon>Bacillati</taxon>
        <taxon>Actinomycetota</taxon>
        <taxon>Actinomycetes</taxon>
        <taxon>Micrococcales</taxon>
        <taxon>Dermabacteraceae</taxon>
        <taxon>Helcobacillus</taxon>
    </lineage>
</organism>
<evidence type="ECO:0000256" key="2">
    <source>
        <dbReference type="ARBA" id="ARBA00022555"/>
    </source>
</evidence>
<dbReference type="RefSeq" id="WP_183374799.1">
    <property type="nucleotide sequence ID" value="NZ_CBCSFZ010000019.1"/>
</dbReference>
<dbReference type="EC" id="3.1.1.29" evidence="1 8"/>
<evidence type="ECO:0000313" key="11">
    <source>
        <dbReference type="EMBL" id="MBB3022611.1"/>
    </source>
</evidence>
<reference evidence="11 12" key="1">
    <citation type="submission" date="2020-08" db="EMBL/GenBank/DDBJ databases">
        <title>Sequencing the genomes of 1000 actinobacteria strains.</title>
        <authorList>
            <person name="Klenk H.-P."/>
        </authorList>
    </citation>
    <scope>NUCLEOTIDE SEQUENCE [LARGE SCALE GENOMIC DNA]</scope>
    <source>
        <strain evidence="11 12">DSM 23040</strain>
    </source>
</reference>
<dbReference type="InterPro" id="IPR018171">
    <property type="entry name" value="Pept_tRNA_hydro_CS"/>
</dbReference>
<feature type="binding site" evidence="8">
    <location>
        <position position="120"/>
    </location>
    <ligand>
        <name>tRNA</name>
        <dbReference type="ChEBI" id="CHEBI:17843"/>
    </ligand>
</feature>
<evidence type="ECO:0000256" key="8">
    <source>
        <dbReference type="HAMAP-Rule" id="MF_00083"/>
    </source>
</evidence>
<dbReference type="EMBL" id="JACHWP010000001">
    <property type="protein sequence ID" value="MBB3022611.1"/>
    <property type="molecule type" value="Genomic_DNA"/>
</dbReference>
<feature type="binding site" evidence="8">
    <location>
        <position position="74"/>
    </location>
    <ligand>
        <name>tRNA</name>
        <dbReference type="ChEBI" id="CHEBI:17843"/>
    </ligand>
</feature>
<keyword evidence="12" id="KW-1185">Reference proteome</keyword>
<comment type="function">
    <text evidence="8">Catalyzes the release of premature peptidyl moieties from peptidyl-tRNA molecules trapped in stalled 50S ribosomal subunits, and thus maintains levels of free tRNAs and 50S ribosomes.</text>
</comment>
<sequence length="200" mass="21291">MSSTVLIVGLGNPGPQYAQTRHNIGHMCLDVMAGSAGGRFSSAKRAAAEVIEGRLGLPGQGVRAVLAKTTSFMNVSGGPVSSLAQYYGIDPDHVIVVHDEIDTEFGTVRLKQGGGEGGHNGLRDITRALGTRDYLRVRLGVGRPHRGQDTADHVLSRFSAAERKVLDDLLIDGANAAEHLALHGLLSAQNEFHQREAIRP</sequence>
<keyword evidence="3 8" id="KW-0378">Hydrolase</keyword>
<dbReference type="GO" id="GO:0006515">
    <property type="term" value="P:protein quality control for misfolded or incompletely synthesized proteins"/>
    <property type="evidence" value="ECO:0007669"/>
    <property type="project" value="UniProtKB-UniRule"/>
</dbReference>
<dbReference type="CDD" id="cd00462">
    <property type="entry name" value="PTH"/>
    <property type="match status" value="1"/>
</dbReference>
<dbReference type="InterPro" id="IPR001328">
    <property type="entry name" value="Pept_tRNA_hydro"/>
</dbReference>
<dbReference type="Proteomes" id="UP000568050">
    <property type="component" value="Unassembled WGS sequence"/>
</dbReference>
<dbReference type="GO" id="GO:0005737">
    <property type="term" value="C:cytoplasm"/>
    <property type="evidence" value="ECO:0007669"/>
    <property type="project" value="UniProtKB-SubCell"/>
</dbReference>
<evidence type="ECO:0000256" key="1">
    <source>
        <dbReference type="ARBA" id="ARBA00013260"/>
    </source>
</evidence>
<proteinExistence type="inferred from homology"/>
<dbReference type="HAMAP" id="MF_00083">
    <property type="entry name" value="Pept_tRNA_hydro_bact"/>
    <property type="match status" value="1"/>
</dbReference>
<evidence type="ECO:0000256" key="4">
    <source>
        <dbReference type="ARBA" id="ARBA00022884"/>
    </source>
</evidence>
<dbReference type="PROSITE" id="PS01195">
    <property type="entry name" value="PEPT_TRNA_HYDROL_1"/>
    <property type="match status" value="1"/>
</dbReference>
<dbReference type="GO" id="GO:0004045">
    <property type="term" value="F:peptidyl-tRNA hydrolase activity"/>
    <property type="evidence" value="ECO:0007669"/>
    <property type="project" value="UniProtKB-UniRule"/>
</dbReference>
<protein>
    <recommendedName>
        <fullName evidence="7 8">Peptidyl-tRNA hydrolase</fullName>
        <shortName evidence="8">Pth</shortName>
        <ecNumber evidence="1 8">3.1.1.29</ecNumber>
    </recommendedName>
</protein>
<feature type="site" description="Discriminates between blocked and unblocked aminoacyl-tRNA" evidence="8">
    <location>
        <position position="12"/>
    </location>
</feature>
<evidence type="ECO:0000256" key="7">
    <source>
        <dbReference type="ARBA" id="ARBA00050038"/>
    </source>
</evidence>
<name>A0A839QXA3_9MICO</name>
<evidence type="ECO:0000256" key="9">
    <source>
        <dbReference type="RuleBase" id="RU000673"/>
    </source>
</evidence>
<feature type="site" description="Stabilizes the basic form of H active site to accept a proton" evidence="8">
    <location>
        <position position="99"/>
    </location>
</feature>
<dbReference type="PANTHER" id="PTHR17224:SF1">
    <property type="entry name" value="PEPTIDYL-TRNA HYDROLASE"/>
    <property type="match status" value="1"/>
</dbReference>
<dbReference type="Pfam" id="PF01195">
    <property type="entry name" value="Pept_tRNA_hydro"/>
    <property type="match status" value="1"/>
</dbReference>
<comment type="caution">
    <text evidence="11">The sequence shown here is derived from an EMBL/GenBank/DDBJ whole genome shotgun (WGS) entry which is preliminary data.</text>
</comment>
<comment type="subunit">
    <text evidence="8">Monomer.</text>
</comment>
<comment type="similarity">
    <text evidence="5 8 10">Belongs to the PTH family.</text>
</comment>
<accession>A0A839QXA3</accession>
<feature type="binding site" evidence="8">
    <location>
        <position position="72"/>
    </location>
    <ligand>
        <name>tRNA</name>
        <dbReference type="ChEBI" id="CHEBI:17843"/>
    </ligand>
</feature>
<dbReference type="Gene3D" id="3.40.50.1470">
    <property type="entry name" value="Peptidyl-tRNA hydrolase"/>
    <property type="match status" value="1"/>
</dbReference>
<dbReference type="PROSITE" id="PS01196">
    <property type="entry name" value="PEPT_TRNA_HYDROL_2"/>
    <property type="match status" value="1"/>
</dbReference>
<dbReference type="NCBIfam" id="TIGR00447">
    <property type="entry name" value="pth"/>
    <property type="match status" value="1"/>
</dbReference>
<keyword evidence="8" id="KW-0963">Cytoplasm</keyword>
<evidence type="ECO:0000256" key="10">
    <source>
        <dbReference type="RuleBase" id="RU004320"/>
    </source>
</evidence>
<dbReference type="GO" id="GO:0000049">
    <property type="term" value="F:tRNA binding"/>
    <property type="evidence" value="ECO:0007669"/>
    <property type="project" value="UniProtKB-UniRule"/>
</dbReference>
<dbReference type="FunFam" id="3.40.50.1470:FF:000001">
    <property type="entry name" value="Peptidyl-tRNA hydrolase"/>
    <property type="match status" value="1"/>
</dbReference>